<dbReference type="EMBL" id="LRRQ01000044">
    <property type="protein sequence ID" value="OAM90933.1"/>
    <property type="molecule type" value="Genomic_DNA"/>
</dbReference>
<evidence type="ECO:0000256" key="5">
    <source>
        <dbReference type="SAM" id="SignalP"/>
    </source>
</evidence>
<keyword evidence="3" id="KW-1015">Disulfide bond</keyword>
<dbReference type="SUPFAM" id="SSF52833">
    <property type="entry name" value="Thioredoxin-like"/>
    <property type="match status" value="1"/>
</dbReference>
<evidence type="ECO:0000256" key="4">
    <source>
        <dbReference type="ARBA" id="ARBA00023284"/>
    </source>
</evidence>
<dbReference type="PANTHER" id="PTHR42852">
    <property type="entry name" value="THIOL:DISULFIDE INTERCHANGE PROTEIN DSBE"/>
    <property type="match status" value="1"/>
</dbReference>
<dbReference type="PANTHER" id="PTHR42852:SF6">
    <property type="entry name" value="THIOL:DISULFIDE INTERCHANGE PROTEIN DSBE"/>
    <property type="match status" value="1"/>
</dbReference>
<evidence type="ECO:0000259" key="6">
    <source>
        <dbReference type="PROSITE" id="PS51352"/>
    </source>
</evidence>
<dbReference type="GO" id="GO:0016209">
    <property type="term" value="F:antioxidant activity"/>
    <property type="evidence" value="ECO:0007669"/>
    <property type="project" value="InterPro"/>
</dbReference>
<dbReference type="PROSITE" id="PS51352">
    <property type="entry name" value="THIOREDOXIN_2"/>
    <property type="match status" value="1"/>
</dbReference>
<comment type="caution">
    <text evidence="7">The sequence shown here is derived from an EMBL/GenBank/DDBJ whole genome shotgun (WGS) entry which is preliminary data.</text>
</comment>
<evidence type="ECO:0000313" key="7">
    <source>
        <dbReference type="EMBL" id="OAM90933.1"/>
    </source>
</evidence>
<dbReference type="OrthoDB" id="184337at2"/>
<accession>A0A178ILZ7</accession>
<dbReference type="RefSeq" id="WP_068768322.1">
    <property type="nucleotide sequence ID" value="NZ_CP109796.1"/>
</dbReference>
<evidence type="ECO:0000256" key="3">
    <source>
        <dbReference type="ARBA" id="ARBA00023157"/>
    </source>
</evidence>
<proteinExistence type="predicted"/>
<dbReference type="PROSITE" id="PS00194">
    <property type="entry name" value="THIOREDOXIN_1"/>
    <property type="match status" value="1"/>
</dbReference>
<dbReference type="GO" id="GO:0030313">
    <property type="term" value="C:cell envelope"/>
    <property type="evidence" value="ECO:0007669"/>
    <property type="project" value="UniProtKB-SubCell"/>
</dbReference>
<reference evidence="7 8" key="1">
    <citation type="submission" date="2016-01" db="EMBL/GenBank/DDBJ databases">
        <title>High potential of lignocellulose degradation of a new Verrucomicrobia species.</title>
        <authorList>
            <person name="Wang Y."/>
            <person name="Shi Y."/>
            <person name="Qiu Z."/>
            <person name="Liu S."/>
            <person name="Yang H."/>
        </authorList>
    </citation>
    <scope>NUCLEOTIDE SEQUENCE [LARGE SCALE GENOMIC DNA]</scope>
    <source>
        <strain evidence="7 8">TSB47</strain>
    </source>
</reference>
<evidence type="ECO:0000256" key="1">
    <source>
        <dbReference type="ARBA" id="ARBA00004196"/>
    </source>
</evidence>
<sequence>MKTKILARILAAAGLGALLSFFAPLASAQSPNEPAMTGVQKELNDLVQKIQARLGSLDAPPTESVFAEELKQFDAILAARKGDKTDDVAQVLFMKAMLYGEVFNDADKAAETLKQIKVDFPGTKQAGMVDEGLAYLEKQKAAATKKASLAAGATFPDFAVKDTAGNDLSVGKYKGKVVLVDFWATWCPPCVAELPHVQTAYQKYHDKGFEVIGISLDRDAATLAKYVADKGMSWAQHWDDGGTLATSYGIMSIPATFLLDGEGRIVATDLRGPELEEHLAKLLGQ</sequence>
<dbReference type="CDD" id="cd02966">
    <property type="entry name" value="TlpA_like_family"/>
    <property type="match status" value="1"/>
</dbReference>
<evidence type="ECO:0000313" key="8">
    <source>
        <dbReference type="Proteomes" id="UP000078486"/>
    </source>
</evidence>
<name>A0A178ILZ7_9BACT</name>
<organism evidence="7 8">
    <name type="scientific">Termitidicoccus mucosus</name>
    <dbReference type="NCBI Taxonomy" id="1184151"/>
    <lineage>
        <taxon>Bacteria</taxon>
        <taxon>Pseudomonadati</taxon>
        <taxon>Verrucomicrobiota</taxon>
        <taxon>Opitutia</taxon>
        <taxon>Opitutales</taxon>
        <taxon>Opitutaceae</taxon>
        <taxon>Termitidicoccus</taxon>
    </lineage>
</organism>
<dbReference type="InterPro" id="IPR050553">
    <property type="entry name" value="Thioredoxin_ResA/DsbE_sf"/>
</dbReference>
<feature type="chain" id="PRO_5008089170" description="Thioredoxin domain-containing protein" evidence="5">
    <location>
        <begin position="29"/>
        <end position="285"/>
    </location>
</feature>
<evidence type="ECO:0000256" key="2">
    <source>
        <dbReference type="ARBA" id="ARBA00022748"/>
    </source>
</evidence>
<gene>
    <name evidence="7" type="ORF">AW736_00290</name>
</gene>
<dbReference type="InterPro" id="IPR000866">
    <property type="entry name" value="AhpC/TSA"/>
</dbReference>
<dbReference type="GO" id="GO:0017004">
    <property type="term" value="P:cytochrome complex assembly"/>
    <property type="evidence" value="ECO:0007669"/>
    <property type="project" value="UniProtKB-KW"/>
</dbReference>
<keyword evidence="8" id="KW-1185">Reference proteome</keyword>
<dbReference type="STRING" id="1184151.AW736_00290"/>
<dbReference type="InterPro" id="IPR036249">
    <property type="entry name" value="Thioredoxin-like_sf"/>
</dbReference>
<keyword evidence="2" id="KW-0201">Cytochrome c-type biogenesis</keyword>
<dbReference type="AlphaFoldDB" id="A0A178ILZ7"/>
<protein>
    <recommendedName>
        <fullName evidence="6">Thioredoxin domain-containing protein</fullName>
    </recommendedName>
</protein>
<keyword evidence="4" id="KW-0676">Redox-active center</keyword>
<comment type="subcellular location">
    <subcellularLocation>
        <location evidence="1">Cell envelope</location>
    </subcellularLocation>
</comment>
<dbReference type="InterPro" id="IPR013766">
    <property type="entry name" value="Thioredoxin_domain"/>
</dbReference>
<dbReference type="GO" id="GO:0016491">
    <property type="term" value="F:oxidoreductase activity"/>
    <property type="evidence" value="ECO:0007669"/>
    <property type="project" value="InterPro"/>
</dbReference>
<dbReference type="Proteomes" id="UP000078486">
    <property type="component" value="Unassembled WGS sequence"/>
</dbReference>
<feature type="signal peptide" evidence="5">
    <location>
        <begin position="1"/>
        <end position="28"/>
    </location>
</feature>
<dbReference type="InterPro" id="IPR017937">
    <property type="entry name" value="Thioredoxin_CS"/>
</dbReference>
<feature type="domain" description="Thioredoxin" evidence="6">
    <location>
        <begin position="149"/>
        <end position="285"/>
    </location>
</feature>
<keyword evidence="5" id="KW-0732">Signal</keyword>
<dbReference type="Gene3D" id="3.40.30.10">
    <property type="entry name" value="Glutaredoxin"/>
    <property type="match status" value="1"/>
</dbReference>
<dbReference type="Pfam" id="PF00578">
    <property type="entry name" value="AhpC-TSA"/>
    <property type="match status" value="1"/>
</dbReference>